<keyword evidence="2" id="KW-1185">Reference proteome</keyword>
<gene>
    <name evidence="1" type="ORF">P5G51_004115</name>
</gene>
<reference evidence="1 2" key="1">
    <citation type="submission" date="2023-10" db="EMBL/GenBank/DDBJ databases">
        <title>179-bfca-hs.</title>
        <authorList>
            <person name="Miliotis G."/>
            <person name="Sengupta P."/>
            <person name="Hameed A."/>
            <person name="Chuvochina M."/>
            <person name="Mcdonagh F."/>
            <person name="Simpson A.C."/>
            <person name="Singh N.K."/>
            <person name="Rekha P.D."/>
            <person name="Raman K."/>
            <person name="Hugenholtz P."/>
            <person name="Venkateswaran K."/>
        </authorList>
    </citation>
    <scope>NUCLEOTIDE SEQUENCE [LARGE SCALE GENOMIC DNA]</scope>
    <source>
        <strain evidence="1 2">179-BFC-A-HS</strain>
    </source>
</reference>
<dbReference type="EMBL" id="JAROCA020000001">
    <property type="protein sequence ID" value="MDY0404693.1"/>
    <property type="molecule type" value="Genomic_DNA"/>
</dbReference>
<protein>
    <submittedName>
        <fullName evidence="1">Uncharacterized protein</fullName>
    </submittedName>
</protein>
<proteinExistence type="predicted"/>
<comment type="caution">
    <text evidence="1">The sequence shown here is derived from an EMBL/GenBank/DDBJ whole genome shotgun (WGS) entry which is preliminary data.</text>
</comment>
<evidence type="ECO:0000313" key="2">
    <source>
        <dbReference type="Proteomes" id="UP001228376"/>
    </source>
</evidence>
<evidence type="ECO:0000313" key="1">
    <source>
        <dbReference type="EMBL" id="MDY0404693.1"/>
    </source>
</evidence>
<dbReference type="RefSeq" id="WP_306066862.1">
    <property type="nucleotide sequence ID" value="NZ_JAROCA020000001.1"/>
</dbReference>
<sequence length="80" mass="8884">MEGIDLSLEGAIRVLHAHEIACDADTAEKWLIKGCLKATKTGDVYVINELDVFDFLIDLSHIVTSQEKLELELQLGISPF</sequence>
<dbReference type="Proteomes" id="UP001228376">
    <property type="component" value="Unassembled WGS sequence"/>
</dbReference>
<accession>A0ABU5CGJ6</accession>
<name>A0ABU5CGJ6_9BACI</name>
<organism evidence="1 2">
    <name type="scientific">Tigheibacillus jepli</name>
    <dbReference type="NCBI Taxonomy" id="3035914"/>
    <lineage>
        <taxon>Bacteria</taxon>
        <taxon>Bacillati</taxon>
        <taxon>Bacillota</taxon>
        <taxon>Bacilli</taxon>
        <taxon>Bacillales</taxon>
        <taxon>Bacillaceae</taxon>
        <taxon>Tigheibacillus</taxon>
    </lineage>
</organism>